<evidence type="ECO:0000313" key="2">
    <source>
        <dbReference type="Proteomes" id="UP001064048"/>
    </source>
</evidence>
<keyword evidence="2" id="KW-1185">Reference proteome</keyword>
<protein>
    <submittedName>
        <fullName evidence="1">Uncharacterized protein</fullName>
    </submittedName>
</protein>
<comment type="caution">
    <text evidence="1">The sequence shown here is derived from an EMBL/GenBank/DDBJ whole genome shotgun (WGS) entry which is preliminary data.</text>
</comment>
<dbReference type="Proteomes" id="UP001064048">
    <property type="component" value="Chromosome 25"/>
</dbReference>
<evidence type="ECO:0000313" key="1">
    <source>
        <dbReference type="EMBL" id="KAI8423015.1"/>
    </source>
</evidence>
<sequence length="383" mass="41299">MLRVLGRLLVEATFRIRMCRPYHLANGFPRWTDDIVRIASNRWMQVASCRSQRSKGEAFVQQARHPNPTSANYELQTPTLVCGKQGENALVTLLVFVQRCYNQVSTFVPLFQSPASESDSSSVSGAKSPAAAPPLLQHLLQLQLQAQSPQAIAQSTAAATAFTAAVLRAQSLQAIVQSDSSFVSGAKSPAVQAIVQSDSSSVSGSGATSPAAATVFSMEISPTAAPLSGGKSLVALQQMIATLAALNTGLVPPALSQAWLMQRFTHARLPDRPYNTENRQMAWSLGPKSSRMKTAYQQAQPSRQHNNRQNTLKHRAGNITTSNEKHLNAFTTKARASLCLLEAPGCRESVGAECISNLRGTASGSQREVYIQHQRDTASRQQG</sequence>
<organism evidence="1 2">
    <name type="scientific">Choristoneura fumiferana</name>
    <name type="common">Spruce budworm moth</name>
    <name type="synonym">Archips fumiferana</name>
    <dbReference type="NCBI Taxonomy" id="7141"/>
    <lineage>
        <taxon>Eukaryota</taxon>
        <taxon>Metazoa</taxon>
        <taxon>Ecdysozoa</taxon>
        <taxon>Arthropoda</taxon>
        <taxon>Hexapoda</taxon>
        <taxon>Insecta</taxon>
        <taxon>Pterygota</taxon>
        <taxon>Neoptera</taxon>
        <taxon>Endopterygota</taxon>
        <taxon>Lepidoptera</taxon>
        <taxon>Glossata</taxon>
        <taxon>Ditrysia</taxon>
        <taxon>Tortricoidea</taxon>
        <taxon>Tortricidae</taxon>
        <taxon>Tortricinae</taxon>
        <taxon>Choristoneura</taxon>
    </lineage>
</organism>
<accession>A0ACC0JG15</accession>
<proteinExistence type="predicted"/>
<name>A0ACC0JG15_CHOFU</name>
<gene>
    <name evidence="1" type="ORF">MSG28_014103</name>
</gene>
<dbReference type="EMBL" id="CM046125">
    <property type="protein sequence ID" value="KAI8423015.1"/>
    <property type="molecule type" value="Genomic_DNA"/>
</dbReference>
<reference evidence="1 2" key="1">
    <citation type="journal article" date="2022" name="Genome Biol. Evol.">
        <title>The Spruce Budworm Genome: Reconstructing the Evolutionary History of Antifreeze Proteins.</title>
        <authorList>
            <person name="Beliveau C."/>
            <person name="Gagne P."/>
            <person name="Picq S."/>
            <person name="Vernygora O."/>
            <person name="Keeling C.I."/>
            <person name="Pinkney K."/>
            <person name="Doucet D."/>
            <person name="Wen F."/>
            <person name="Johnston J.S."/>
            <person name="Maaroufi H."/>
            <person name="Boyle B."/>
            <person name="Laroche J."/>
            <person name="Dewar K."/>
            <person name="Juretic N."/>
            <person name="Blackburn G."/>
            <person name="Nisole A."/>
            <person name="Brunet B."/>
            <person name="Brandao M."/>
            <person name="Lumley L."/>
            <person name="Duan J."/>
            <person name="Quan G."/>
            <person name="Lucarotti C.J."/>
            <person name="Roe A.D."/>
            <person name="Sperling F.A.H."/>
            <person name="Levesque R.C."/>
            <person name="Cusson M."/>
        </authorList>
    </citation>
    <scope>NUCLEOTIDE SEQUENCE [LARGE SCALE GENOMIC DNA]</scope>
    <source>
        <strain evidence="1">Glfc:IPQL:Cfum</strain>
    </source>
</reference>